<reference evidence="1" key="1">
    <citation type="submission" date="2024-04" db="EMBL/GenBank/DDBJ databases">
        <authorList>
            <consortium name="Molecular Ecology Group"/>
        </authorList>
    </citation>
    <scope>NUCLEOTIDE SEQUENCE</scope>
</reference>
<protein>
    <submittedName>
        <fullName evidence="1">Uncharacterized protein</fullName>
    </submittedName>
</protein>
<proteinExistence type="predicted"/>
<dbReference type="AlphaFoldDB" id="A0AAV2MY80"/>
<accession>A0AAV2MY80</accession>
<evidence type="ECO:0000313" key="2">
    <source>
        <dbReference type="Proteomes" id="UP001497644"/>
    </source>
</evidence>
<comment type="caution">
    <text evidence="1">The sequence shown here is derived from an EMBL/GenBank/DDBJ whole genome shotgun (WGS) entry which is preliminary data.</text>
</comment>
<organism evidence="1 2">
    <name type="scientific">Lasius platythorax</name>
    <dbReference type="NCBI Taxonomy" id="488582"/>
    <lineage>
        <taxon>Eukaryota</taxon>
        <taxon>Metazoa</taxon>
        <taxon>Ecdysozoa</taxon>
        <taxon>Arthropoda</taxon>
        <taxon>Hexapoda</taxon>
        <taxon>Insecta</taxon>
        <taxon>Pterygota</taxon>
        <taxon>Neoptera</taxon>
        <taxon>Endopterygota</taxon>
        <taxon>Hymenoptera</taxon>
        <taxon>Apocrita</taxon>
        <taxon>Aculeata</taxon>
        <taxon>Formicoidea</taxon>
        <taxon>Formicidae</taxon>
        <taxon>Formicinae</taxon>
        <taxon>Lasius</taxon>
        <taxon>Lasius</taxon>
    </lineage>
</organism>
<dbReference type="EMBL" id="CAXIPU020000504">
    <property type="protein sequence ID" value="CAL1672343.1"/>
    <property type="molecule type" value="Genomic_DNA"/>
</dbReference>
<name>A0AAV2MY80_9HYME</name>
<evidence type="ECO:0000313" key="1">
    <source>
        <dbReference type="EMBL" id="CAL1672343.1"/>
    </source>
</evidence>
<gene>
    <name evidence="1" type="ORF">LPLAT_LOCUS7012</name>
</gene>
<keyword evidence="2" id="KW-1185">Reference proteome</keyword>
<sequence length="100" mass="11582">MMTISSTVIRKKKRQVLTNKFTKCDKFREELDGLIDLKVRLKTTNELDVQAQNLVDAMHRAAKILTPTSKNTMVQETCNPLEIREMNHKKKKSPMHMAIV</sequence>
<dbReference type="Proteomes" id="UP001497644">
    <property type="component" value="Unassembled WGS sequence"/>
</dbReference>